<dbReference type="AlphaFoldDB" id="A0A5M9MV42"/>
<keyword evidence="2" id="KW-0812">Transmembrane</keyword>
<dbReference type="RefSeq" id="XP_033430342.1">
    <property type="nucleotide sequence ID" value="XM_033568347.1"/>
</dbReference>
<feature type="region of interest" description="Disordered" evidence="1">
    <location>
        <begin position="25"/>
        <end position="50"/>
    </location>
</feature>
<evidence type="ECO:0000256" key="2">
    <source>
        <dbReference type="SAM" id="Phobius"/>
    </source>
</evidence>
<name>A0A5M9MV42_9EURO</name>
<organism evidence="3 4">
    <name type="scientific">Aspergillus tanneri</name>
    <dbReference type="NCBI Taxonomy" id="1220188"/>
    <lineage>
        <taxon>Eukaryota</taxon>
        <taxon>Fungi</taxon>
        <taxon>Dikarya</taxon>
        <taxon>Ascomycota</taxon>
        <taxon>Pezizomycotina</taxon>
        <taxon>Eurotiomycetes</taxon>
        <taxon>Eurotiomycetidae</taxon>
        <taxon>Eurotiales</taxon>
        <taxon>Aspergillaceae</taxon>
        <taxon>Aspergillus</taxon>
        <taxon>Aspergillus subgen. Circumdati</taxon>
    </lineage>
</organism>
<dbReference type="OrthoDB" id="4497843at2759"/>
<proteinExistence type="predicted"/>
<evidence type="ECO:0000313" key="4">
    <source>
        <dbReference type="Proteomes" id="UP000324241"/>
    </source>
</evidence>
<accession>A0A5M9MV42</accession>
<dbReference type="Proteomes" id="UP000324241">
    <property type="component" value="Unassembled WGS sequence"/>
</dbReference>
<gene>
    <name evidence="3" type="ORF">ATNIH1004_003672</name>
</gene>
<reference evidence="3 4" key="1">
    <citation type="submission" date="2019-08" db="EMBL/GenBank/DDBJ databases">
        <title>The genome sequence of a newly discovered highly antifungal drug resistant Aspergillus species, Aspergillus tanneri NIH 1004.</title>
        <authorList>
            <person name="Mounaud S."/>
            <person name="Singh I."/>
            <person name="Joardar V."/>
            <person name="Pakala S."/>
            <person name="Pakala S."/>
            <person name="Venepally P."/>
            <person name="Chung J.K."/>
            <person name="Losada L."/>
            <person name="Nierman W.C."/>
        </authorList>
    </citation>
    <scope>NUCLEOTIDE SEQUENCE [LARGE SCALE GENOMIC DNA]</scope>
    <source>
        <strain evidence="3 4">NIH1004</strain>
    </source>
</reference>
<feature type="compositionally biased region" description="Polar residues" evidence="1">
    <location>
        <begin position="31"/>
        <end position="40"/>
    </location>
</feature>
<dbReference type="EMBL" id="QUQM01000001">
    <property type="protein sequence ID" value="KAA8650981.1"/>
    <property type="molecule type" value="Genomic_DNA"/>
</dbReference>
<evidence type="ECO:0000313" key="3">
    <source>
        <dbReference type="EMBL" id="KAA8650981.1"/>
    </source>
</evidence>
<feature type="transmembrane region" description="Helical" evidence="2">
    <location>
        <begin position="102"/>
        <end position="122"/>
    </location>
</feature>
<dbReference type="GeneID" id="54326374"/>
<keyword evidence="2" id="KW-0472">Membrane</keyword>
<sequence length="138" mass="16093">MDGVLGERSRFLQKWRPKNDFERWLEEKSQSDQPIQNTEHQPPITGIDKQNPVFHRVIDNTPRKNLHDAHSTRPDATYLQVDRSHGEILRSMKGATTEVLHFPYQLALLLVVIASIQIVKCLRKKRHRLSGSSTSRYR</sequence>
<comment type="caution">
    <text evidence="3">The sequence shown here is derived from an EMBL/GenBank/DDBJ whole genome shotgun (WGS) entry which is preliminary data.</text>
</comment>
<protein>
    <submittedName>
        <fullName evidence="3">Uncharacterized protein</fullName>
    </submittedName>
</protein>
<evidence type="ECO:0000256" key="1">
    <source>
        <dbReference type="SAM" id="MobiDB-lite"/>
    </source>
</evidence>
<keyword evidence="2" id="KW-1133">Transmembrane helix</keyword>